<gene>
    <name evidence="1" type="ORF">Q9L58_004063</name>
</gene>
<dbReference type="EMBL" id="JBBBZM010000041">
    <property type="protein sequence ID" value="KAL0636960.1"/>
    <property type="molecule type" value="Genomic_DNA"/>
</dbReference>
<dbReference type="Proteomes" id="UP001447188">
    <property type="component" value="Unassembled WGS sequence"/>
</dbReference>
<comment type="caution">
    <text evidence="1">The sequence shown here is derived from an EMBL/GenBank/DDBJ whole genome shotgun (WGS) entry which is preliminary data.</text>
</comment>
<sequence length="119" mass="13888">MLHIYTGKIVYERYATETIITFVVPDGKVQHHPCLAYWQWEVEGSGAKNVNTEFTGQFQETTDDQVKIRAYDMDTFWFLWDLKTDFVQMMDKASRKCGPPIQLTMVYPNTMFGGRVSFV</sequence>
<name>A0ABR3GM01_9PEZI</name>
<evidence type="ECO:0000313" key="1">
    <source>
        <dbReference type="EMBL" id="KAL0636960.1"/>
    </source>
</evidence>
<accession>A0ABR3GM01</accession>
<evidence type="ECO:0000313" key="2">
    <source>
        <dbReference type="Proteomes" id="UP001447188"/>
    </source>
</evidence>
<organism evidence="1 2">
    <name type="scientific">Discina gigas</name>
    <dbReference type="NCBI Taxonomy" id="1032678"/>
    <lineage>
        <taxon>Eukaryota</taxon>
        <taxon>Fungi</taxon>
        <taxon>Dikarya</taxon>
        <taxon>Ascomycota</taxon>
        <taxon>Pezizomycotina</taxon>
        <taxon>Pezizomycetes</taxon>
        <taxon>Pezizales</taxon>
        <taxon>Discinaceae</taxon>
        <taxon>Discina</taxon>
    </lineage>
</organism>
<reference evidence="1 2" key="1">
    <citation type="submission" date="2024-02" db="EMBL/GenBank/DDBJ databases">
        <title>Discinaceae phylogenomics.</title>
        <authorList>
            <person name="Dirks A.C."/>
            <person name="James T.Y."/>
        </authorList>
    </citation>
    <scope>NUCLEOTIDE SEQUENCE [LARGE SCALE GENOMIC DNA]</scope>
    <source>
        <strain evidence="1 2">ACD0624</strain>
    </source>
</reference>
<keyword evidence="2" id="KW-1185">Reference proteome</keyword>
<protein>
    <submittedName>
        <fullName evidence="1">Uncharacterized protein</fullName>
    </submittedName>
</protein>
<proteinExistence type="predicted"/>